<dbReference type="OrthoDB" id="2190159at2759"/>
<feature type="region of interest" description="Disordered" evidence="7">
    <location>
        <begin position="155"/>
        <end position="187"/>
    </location>
</feature>
<organism evidence="9 10">
    <name type="scientific">Schizopora paradoxa</name>
    <dbReference type="NCBI Taxonomy" id="27342"/>
    <lineage>
        <taxon>Eukaryota</taxon>
        <taxon>Fungi</taxon>
        <taxon>Dikarya</taxon>
        <taxon>Basidiomycota</taxon>
        <taxon>Agaricomycotina</taxon>
        <taxon>Agaricomycetes</taxon>
        <taxon>Hymenochaetales</taxon>
        <taxon>Schizoporaceae</taxon>
        <taxon>Schizopora</taxon>
    </lineage>
</organism>
<keyword evidence="6" id="KW-0472">Membrane</keyword>
<feature type="compositionally biased region" description="Polar residues" evidence="7">
    <location>
        <begin position="277"/>
        <end position="287"/>
    </location>
</feature>
<evidence type="ECO:0000313" key="10">
    <source>
        <dbReference type="Proteomes" id="UP000053477"/>
    </source>
</evidence>
<evidence type="ECO:0000256" key="7">
    <source>
        <dbReference type="SAM" id="MobiDB-lite"/>
    </source>
</evidence>
<evidence type="ECO:0000313" key="9">
    <source>
        <dbReference type="EMBL" id="KLO11275.1"/>
    </source>
</evidence>
<dbReference type="GO" id="GO:0031211">
    <property type="term" value="C:endoplasmic reticulum palmitoyltransferase complex"/>
    <property type="evidence" value="ECO:0007669"/>
    <property type="project" value="TreeGrafter"/>
</dbReference>
<comment type="similarity">
    <text evidence="2">Belongs to the ERF4 family.</text>
</comment>
<reference evidence="9 10" key="1">
    <citation type="submission" date="2015-04" db="EMBL/GenBank/DDBJ databases">
        <title>Complete genome sequence of Schizopora paradoxa KUC8140, a cosmopolitan wood degrader in East Asia.</title>
        <authorList>
            <consortium name="DOE Joint Genome Institute"/>
            <person name="Min B."/>
            <person name="Park H."/>
            <person name="Jang Y."/>
            <person name="Kim J.-J."/>
            <person name="Kim K.H."/>
            <person name="Pangilinan J."/>
            <person name="Lipzen A."/>
            <person name="Riley R."/>
            <person name="Grigoriev I.V."/>
            <person name="Spatafora J.W."/>
            <person name="Choi I.-G."/>
        </authorList>
    </citation>
    <scope>NUCLEOTIDE SEQUENCE [LARGE SCALE GENOMIC DNA]</scope>
    <source>
        <strain evidence="9 10">KUC8140</strain>
    </source>
</reference>
<feature type="region of interest" description="Disordered" evidence="7">
    <location>
        <begin position="224"/>
        <end position="377"/>
    </location>
</feature>
<dbReference type="Proteomes" id="UP000053477">
    <property type="component" value="Unassembled WGS sequence"/>
</dbReference>
<gene>
    <name evidence="9" type="ORF">SCHPADRAFT_855599</name>
</gene>
<dbReference type="GO" id="GO:0006612">
    <property type="term" value="P:protein targeting to membrane"/>
    <property type="evidence" value="ECO:0007669"/>
    <property type="project" value="TreeGrafter"/>
</dbReference>
<evidence type="ECO:0000256" key="2">
    <source>
        <dbReference type="ARBA" id="ARBA00007732"/>
    </source>
</evidence>
<feature type="compositionally biased region" description="Basic residues" evidence="7">
    <location>
        <begin position="12"/>
        <end position="22"/>
    </location>
</feature>
<dbReference type="InParanoid" id="A0A0H2RH97"/>
<feature type="domain" description="Golgin subfamily A member 7/ERF4" evidence="8">
    <location>
        <begin position="408"/>
        <end position="520"/>
    </location>
</feature>
<accession>A0A0H2RH97</accession>
<dbReference type="GO" id="GO:0005789">
    <property type="term" value="C:endoplasmic reticulum membrane"/>
    <property type="evidence" value="ECO:0007669"/>
    <property type="project" value="UniProtKB-SubCell"/>
</dbReference>
<feature type="region of interest" description="Disordered" evidence="7">
    <location>
        <begin position="1"/>
        <end position="86"/>
    </location>
</feature>
<feature type="compositionally biased region" description="Gly residues" evidence="7">
    <location>
        <begin position="51"/>
        <end position="66"/>
    </location>
</feature>
<evidence type="ECO:0000256" key="4">
    <source>
        <dbReference type="ARBA" id="ARBA00018463"/>
    </source>
</evidence>
<dbReference type="AlphaFoldDB" id="A0A0H2RH97"/>
<evidence type="ECO:0000256" key="3">
    <source>
        <dbReference type="ARBA" id="ARBA00011396"/>
    </source>
</evidence>
<protein>
    <recommendedName>
        <fullName evidence="4">Ras modification protein ERF4</fullName>
    </recommendedName>
</protein>
<dbReference type="InterPro" id="IPR019383">
    <property type="entry name" value="Golgin_A_7/ERF4"/>
</dbReference>
<sequence length="524" mass="55663">MATAAVDASLPHHTHSHTHSHSRSMSQMSAAEMLRTPVSSNGSEGLPEEGNIGGVGGIGTGSGTGRRSGSFDKQRRWSKGSKGTAVSGKGVLSVLTIEQQQQPPGQQHQGHVKRSSGTGTFGTGGTKHPLQQDMVIDIGYAGDGAADGNVNGGVVLPPSPPLTQAGSEESLRERASKMDDGDAATAGDMSTWAVKSYRLDNDENDVDEDHAAAGDGDISFSLREVGPSSSAVGVGSSGAGASTSSQIRSLSHSQSISQLSRSSSRAGTIGTALKPKSSLSTLHSPTRSHPLYRPPSPQPWDLVEPPAQNNGSGAGGSRARDRGSRRPISGLFSLGGREDAMDSMDEGDGALPSWKVKRASRQQAKPSTSGSGGYKIPHSKYYYGPPATNSAYGSEPTGQIGVHHPREIVRVERDYSGGELVQMSPAYPLELEGRITPTQFLETINIINETLISAHSLRWSFLDNSIAVLSLYLSRLFMRSHYDKEMSRLQKIIADLNVQLYNPVGLNILWPKSSAFLFLEIEYY</sequence>
<keyword evidence="5" id="KW-0256">Endoplasmic reticulum</keyword>
<proteinExistence type="inferred from homology"/>
<feature type="compositionally biased region" description="Low complexity" evidence="7">
    <location>
        <begin position="225"/>
        <end position="265"/>
    </location>
</feature>
<comment type="subcellular location">
    <subcellularLocation>
        <location evidence="1">Endoplasmic reticulum membrane</location>
        <topology evidence="1">Peripheral membrane protein</topology>
    </subcellularLocation>
</comment>
<dbReference type="InterPro" id="IPR051371">
    <property type="entry name" value="Ras_palmitoyltransferase"/>
</dbReference>
<name>A0A0H2RH97_9AGAM</name>
<evidence type="ECO:0000259" key="8">
    <source>
        <dbReference type="Pfam" id="PF10256"/>
    </source>
</evidence>
<keyword evidence="10" id="KW-1185">Reference proteome</keyword>
<feature type="compositionally biased region" description="Basic and acidic residues" evidence="7">
    <location>
        <begin position="169"/>
        <end position="180"/>
    </location>
</feature>
<dbReference type="EMBL" id="KQ086004">
    <property type="protein sequence ID" value="KLO11275.1"/>
    <property type="molecule type" value="Genomic_DNA"/>
</dbReference>
<dbReference type="Pfam" id="PF10256">
    <property type="entry name" value="Erf4"/>
    <property type="match status" value="1"/>
</dbReference>
<evidence type="ECO:0000256" key="1">
    <source>
        <dbReference type="ARBA" id="ARBA00004406"/>
    </source>
</evidence>
<dbReference type="PANTHER" id="PTHR13254">
    <property type="entry name" value="GOLGI AUTOANTIGEN, GOLGIN SUBFAMILY A, 7"/>
    <property type="match status" value="1"/>
</dbReference>
<evidence type="ECO:0000256" key="6">
    <source>
        <dbReference type="ARBA" id="ARBA00023136"/>
    </source>
</evidence>
<feature type="compositionally biased region" description="Low complexity" evidence="7">
    <location>
        <begin position="100"/>
        <end position="109"/>
    </location>
</feature>
<comment type="subunit">
    <text evidence="3">Interacts with ERF2.</text>
</comment>
<evidence type="ECO:0000256" key="5">
    <source>
        <dbReference type="ARBA" id="ARBA00022824"/>
    </source>
</evidence>
<dbReference type="PANTHER" id="PTHR13254:SF0">
    <property type="entry name" value="GOLGIN SUBFAMILY A MEMBER 7_ERF4 DOMAIN-CONTAINING PROTEIN"/>
    <property type="match status" value="1"/>
</dbReference>
<dbReference type="STRING" id="27342.A0A0H2RH97"/>
<feature type="region of interest" description="Disordered" evidence="7">
    <location>
        <begin position="100"/>
        <end position="129"/>
    </location>
</feature>